<dbReference type="Proteomes" id="UP000308836">
    <property type="component" value="Unassembled WGS sequence"/>
</dbReference>
<dbReference type="EMBL" id="SRYG01000015">
    <property type="protein sequence ID" value="TGY65606.1"/>
    <property type="molecule type" value="Genomic_DNA"/>
</dbReference>
<accession>A0AC61R6T1</accession>
<organism evidence="1 2">
    <name type="scientific">Dubosiella muris</name>
    <dbReference type="NCBI Taxonomy" id="3038133"/>
    <lineage>
        <taxon>Bacteria</taxon>
        <taxon>Bacillati</taxon>
        <taxon>Bacillota</taxon>
        <taxon>Erysipelotrichia</taxon>
        <taxon>Erysipelotrichales</taxon>
        <taxon>Erysipelotrichaceae</taxon>
        <taxon>Dubosiella</taxon>
    </lineage>
</organism>
<evidence type="ECO:0000313" key="2">
    <source>
        <dbReference type="Proteomes" id="UP000308836"/>
    </source>
</evidence>
<protein>
    <submittedName>
        <fullName evidence="1">Uncharacterized protein</fullName>
    </submittedName>
</protein>
<comment type="caution">
    <text evidence="1">The sequence shown here is derived from an EMBL/GenBank/DDBJ whole genome shotgun (WGS) entry which is preliminary data.</text>
</comment>
<keyword evidence="2" id="KW-1185">Reference proteome</keyword>
<proteinExistence type="predicted"/>
<gene>
    <name evidence="1" type="ORF">E5336_07900</name>
</gene>
<name>A0AC61R6T1_9FIRM</name>
<reference evidence="1" key="1">
    <citation type="submission" date="2019-04" db="EMBL/GenBank/DDBJ databases">
        <title>Microbes associate with the intestines of laboratory mice.</title>
        <authorList>
            <person name="Navarre W."/>
            <person name="Wong E."/>
            <person name="Huang K."/>
            <person name="Tropini C."/>
            <person name="Ng K."/>
            <person name="Yu B."/>
        </authorList>
    </citation>
    <scope>NUCLEOTIDE SEQUENCE</scope>
    <source>
        <strain evidence="1">NM09_H32</strain>
    </source>
</reference>
<evidence type="ECO:0000313" key="1">
    <source>
        <dbReference type="EMBL" id="TGY65606.1"/>
    </source>
</evidence>
<sequence length="353" mass="40729">MKLPSGKKYSTSSKQRRIRQTTRRWLKKLNEPLPAIRSRTSRRASTYSISKDEIDMFVTLGAHGTPIKKRVRLSFRAADALLERLDRGEDLLEILCQGDEPYFSILRLLAPSLSLANAHRVALEYDGHAQKAFRSFGRRCAYSIFVFLFSFAMIYFFSQLIYPQMAAYAQDFGTALSLLKFFMNVLLAGLAGFFAFLGYVFLLPAQEWIERRLRTRSWMKKWVSLQMATLLRPLMKARLSTKDAFYVLARLENDSRIAYYARQIVDRLESGQTLLEAMDALDPDLLTFVELGMESMDMEAMLGLYLRRSEKRMKKLEDDGVRLLQLLSYSCVGILVFVAYEILLSPLNVLYTI</sequence>